<dbReference type="RefSeq" id="WP_004812470.1">
    <property type="nucleotide sequence ID" value="NZ_ABXA01000003.1"/>
</dbReference>
<sequence>MKIIIDTFGADDGIKIPIEGAIEALKTKEFIPCFSGEKEK</sequence>
<accession>B6W6L6</accession>
<evidence type="ECO:0000313" key="1">
    <source>
        <dbReference type="EMBL" id="EEB36959.1"/>
    </source>
</evidence>
<dbReference type="Proteomes" id="UP000005451">
    <property type="component" value="Unassembled WGS sequence"/>
</dbReference>
<proteinExistence type="predicted"/>
<evidence type="ECO:0000313" key="2">
    <source>
        <dbReference type="Proteomes" id="UP000005451"/>
    </source>
</evidence>
<dbReference type="AlphaFoldDB" id="B6W6L6"/>
<protein>
    <submittedName>
        <fullName evidence="1">Uncharacterized protein</fullName>
    </submittedName>
</protein>
<comment type="caution">
    <text evidence="1">The sequence shown here is derived from an EMBL/GenBank/DDBJ whole genome shotgun (WGS) entry which is preliminary data.</text>
</comment>
<reference evidence="1 2" key="1">
    <citation type="submission" date="2008-09" db="EMBL/GenBank/DDBJ databases">
        <authorList>
            <person name="Fulton L."/>
            <person name="Clifton S."/>
            <person name="Fulton B."/>
            <person name="Xu J."/>
            <person name="Minx P."/>
            <person name="Pepin K.H."/>
            <person name="Johnson M."/>
            <person name="Thiruvilangam P."/>
            <person name="Bhonagiri V."/>
            <person name="Nash W.E."/>
            <person name="Mardis E.R."/>
            <person name="Wilson R.K."/>
        </authorList>
    </citation>
    <scope>NUCLEOTIDE SEQUENCE [LARGE SCALE GENOMIC DNA]</scope>
    <source>
        <strain evidence="1 2">DSM 7454</strain>
    </source>
</reference>
<dbReference type="EMBL" id="ABXA01000003">
    <property type="protein sequence ID" value="EEB36959.1"/>
    <property type="molecule type" value="Genomic_DNA"/>
</dbReference>
<gene>
    <name evidence="1" type="ORF">ANHYDRO_00196</name>
</gene>
<organism evidence="1 2">
    <name type="scientific">Anaerococcus hydrogenalis DSM 7454</name>
    <dbReference type="NCBI Taxonomy" id="561177"/>
    <lineage>
        <taxon>Bacteria</taxon>
        <taxon>Bacillati</taxon>
        <taxon>Bacillota</taxon>
        <taxon>Tissierellia</taxon>
        <taxon>Tissierellales</taxon>
        <taxon>Peptoniphilaceae</taxon>
        <taxon>Anaerococcus</taxon>
    </lineage>
</organism>
<dbReference type="STRING" id="561177.ANHYDRO_00196"/>
<name>B6W6L6_9FIRM</name>
<reference evidence="1 2" key="2">
    <citation type="submission" date="2008-10" db="EMBL/GenBank/DDBJ databases">
        <title>Draft genome sequence of Anaerococcus hydrogenalis (DSM 7454).</title>
        <authorList>
            <person name="Sudarsanam P."/>
            <person name="Ley R."/>
            <person name="Guruge J."/>
            <person name="Turnbaugh P.J."/>
            <person name="Mahowald M."/>
            <person name="Liep D."/>
            <person name="Gordon J."/>
        </authorList>
    </citation>
    <scope>NUCLEOTIDE SEQUENCE [LARGE SCALE GENOMIC DNA]</scope>
    <source>
        <strain evidence="1 2">DSM 7454</strain>
    </source>
</reference>